<organism evidence="5 6">
    <name type="scientific">Roseateles asaccharophilus</name>
    <dbReference type="NCBI Taxonomy" id="582607"/>
    <lineage>
        <taxon>Bacteria</taxon>
        <taxon>Pseudomonadati</taxon>
        <taxon>Pseudomonadota</taxon>
        <taxon>Betaproteobacteria</taxon>
        <taxon>Burkholderiales</taxon>
        <taxon>Sphaerotilaceae</taxon>
        <taxon>Roseateles</taxon>
    </lineage>
</organism>
<comment type="similarity">
    <text evidence="1">Belongs to the Gfo/Idh/MocA family.</text>
</comment>
<dbReference type="InterPro" id="IPR000683">
    <property type="entry name" value="Gfo/Idh/MocA-like_OxRdtase_N"/>
</dbReference>
<dbReference type="Gene3D" id="3.30.360.10">
    <property type="entry name" value="Dihydrodipicolinate Reductase, domain 2"/>
    <property type="match status" value="1"/>
</dbReference>
<name>A0ABU2AEM3_9BURK</name>
<evidence type="ECO:0000313" key="5">
    <source>
        <dbReference type="EMBL" id="MDR7335662.1"/>
    </source>
</evidence>
<dbReference type="InterPro" id="IPR050984">
    <property type="entry name" value="Gfo/Idh/MocA_domain"/>
</dbReference>
<feature type="domain" description="Gfo/Idh/MocA-like oxidoreductase N-terminal" evidence="3">
    <location>
        <begin position="9"/>
        <end position="130"/>
    </location>
</feature>
<dbReference type="SUPFAM" id="SSF51735">
    <property type="entry name" value="NAD(P)-binding Rossmann-fold domains"/>
    <property type="match status" value="1"/>
</dbReference>
<dbReference type="SUPFAM" id="SSF55347">
    <property type="entry name" value="Glyceraldehyde-3-phosphate dehydrogenase-like, C-terminal domain"/>
    <property type="match status" value="1"/>
</dbReference>
<feature type="domain" description="GFO/IDH/MocA-like oxidoreductase" evidence="4">
    <location>
        <begin position="142"/>
        <end position="263"/>
    </location>
</feature>
<dbReference type="Gene3D" id="3.40.50.720">
    <property type="entry name" value="NAD(P)-binding Rossmann-like Domain"/>
    <property type="match status" value="1"/>
</dbReference>
<keyword evidence="6" id="KW-1185">Reference proteome</keyword>
<comment type="caution">
    <text evidence="5">The sequence shown here is derived from an EMBL/GenBank/DDBJ whole genome shotgun (WGS) entry which is preliminary data.</text>
</comment>
<evidence type="ECO:0000313" key="6">
    <source>
        <dbReference type="Proteomes" id="UP001180825"/>
    </source>
</evidence>
<dbReference type="Proteomes" id="UP001180825">
    <property type="component" value="Unassembled WGS sequence"/>
</dbReference>
<dbReference type="InterPro" id="IPR036291">
    <property type="entry name" value="NAD(P)-bd_dom_sf"/>
</dbReference>
<dbReference type="Pfam" id="PF22725">
    <property type="entry name" value="GFO_IDH_MocA_C3"/>
    <property type="match status" value="1"/>
</dbReference>
<keyword evidence="2" id="KW-0560">Oxidoreductase</keyword>
<protein>
    <submittedName>
        <fullName evidence="5">Dehydrogenase</fullName>
    </submittedName>
</protein>
<dbReference type="PANTHER" id="PTHR22604">
    <property type="entry name" value="OXIDOREDUCTASES"/>
    <property type="match status" value="1"/>
</dbReference>
<dbReference type="InterPro" id="IPR055170">
    <property type="entry name" value="GFO_IDH_MocA-like_dom"/>
</dbReference>
<evidence type="ECO:0000259" key="3">
    <source>
        <dbReference type="Pfam" id="PF01408"/>
    </source>
</evidence>
<evidence type="ECO:0000256" key="1">
    <source>
        <dbReference type="ARBA" id="ARBA00010928"/>
    </source>
</evidence>
<gene>
    <name evidence="5" type="ORF">J2X21_004829</name>
</gene>
<sequence>MAHDDKQTFNWGVIGPGGIANRFAGALAAVPGARLAAVFARDASKGQAYADQWKQGGEAARVTTTLADLLADPAVDAVYIATPHSHHSEYIRAALLAGKPVLCEKPLVTSLEEAQTLIDLAREKGVFLMEAVWTRFLPAYDLAAKLLREGAIGELRAMNSTFCFTGPADLSHRCWNPALAGGSLWDIGIYNLAVTRWVLQQMNGGVCPEPLHIDVAATLAPTGVDASVCATLHFPGGVTSQFRCGFDASSVNAFEAIGTKAGLRFPTDFWGSEQVELVTRKEAPQRFDAPHVINGFEGEIAEAQACIRAGLLESPRVPHSETLGLARWSDAIREKFPGGVNKKPLAQSHAAERG</sequence>
<evidence type="ECO:0000259" key="4">
    <source>
        <dbReference type="Pfam" id="PF22725"/>
    </source>
</evidence>
<accession>A0ABU2AEM3</accession>
<evidence type="ECO:0000256" key="2">
    <source>
        <dbReference type="ARBA" id="ARBA00023002"/>
    </source>
</evidence>
<dbReference type="EMBL" id="JAVDXV010000011">
    <property type="protein sequence ID" value="MDR7335662.1"/>
    <property type="molecule type" value="Genomic_DNA"/>
</dbReference>
<dbReference type="RefSeq" id="WP_310332667.1">
    <property type="nucleotide sequence ID" value="NZ_JAVDXV010000011.1"/>
</dbReference>
<dbReference type="PANTHER" id="PTHR22604:SF105">
    <property type="entry name" value="TRANS-1,2-DIHYDROBENZENE-1,2-DIOL DEHYDROGENASE"/>
    <property type="match status" value="1"/>
</dbReference>
<proteinExistence type="inferred from homology"/>
<reference evidence="5 6" key="1">
    <citation type="submission" date="2023-07" db="EMBL/GenBank/DDBJ databases">
        <title>Sorghum-associated microbial communities from plants grown in Nebraska, USA.</title>
        <authorList>
            <person name="Schachtman D."/>
        </authorList>
    </citation>
    <scope>NUCLEOTIDE SEQUENCE [LARGE SCALE GENOMIC DNA]</scope>
    <source>
        <strain evidence="5 6">BE316</strain>
    </source>
</reference>
<dbReference type="Pfam" id="PF01408">
    <property type="entry name" value="GFO_IDH_MocA"/>
    <property type="match status" value="1"/>
</dbReference>